<reference evidence="1 2" key="1">
    <citation type="journal article" date="2021" name="Hortic Res">
        <title>High-quality reference genome and annotation aids understanding of berry development for evergreen blueberry (Vaccinium darrowii).</title>
        <authorList>
            <person name="Yu J."/>
            <person name="Hulse-Kemp A.M."/>
            <person name="Babiker E."/>
            <person name="Staton M."/>
        </authorList>
    </citation>
    <scope>NUCLEOTIDE SEQUENCE [LARGE SCALE GENOMIC DNA]</scope>
    <source>
        <strain evidence="2">cv. NJ 8807/NJ 8810</strain>
        <tissue evidence="1">Young leaf</tissue>
    </source>
</reference>
<comment type="caution">
    <text evidence="1">The sequence shown here is derived from an EMBL/GenBank/DDBJ whole genome shotgun (WGS) entry which is preliminary data.</text>
</comment>
<keyword evidence="2" id="KW-1185">Reference proteome</keyword>
<name>A0ACB7Z4F4_9ERIC</name>
<protein>
    <submittedName>
        <fullName evidence="1">Uncharacterized protein</fullName>
    </submittedName>
</protein>
<evidence type="ECO:0000313" key="2">
    <source>
        <dbReference type="Proteomes" id="UP000828048"/>
    </source>
</evidence>
<dbReference type="EMBL" id="CM037154">
    <property type="protein sequence ID" value="KAH7860554.1"/>
    <property type="molecule type" value="Genomic_DNA"/>
</dbReference>
<proteinExistence type="predicted"/>
<accession>A0ACB7Z4F4</accession>
<organism evidence="1 2">
    <name type="scientific">Vaccinium darrowii</name>
    <dbReference type="NCBI Taxonomy" id="229202"/>
    <lineage>
        <taxon>Eukaryota</taxon>
        <taxon>Viridiplantae</taxon>
        <taxon>Streptophyta</taxon>
        <taxon>Embryophyta</taxon>
        <taxon>Tracheophyta</taxon>
        <taxon>Spermatophyta</taxon>
        <taxon>Magnoliopsida</taxon>
        <taxon>eudicotyledons</taxon>
        <taxon>Gunneridae</taxon>
        <taxon>Pentapetalae</taxon>
        <taxon>asterids</taxon>
        <taxon>Ericales</taxon>
        <taxon>Ericaceae</taxon>
        <taxon>Vaccinioideae</taxon>
        <taxon>Vaccinieae</taxon>
        <taxon>Vaccinium</taxon>
    </lineage>
</organism>
<gene>
    <name evidence="1" type="ORF">Vadar_014827</name>
</gene>
<sequence>MAECCTDLPDECWELIFNRLHQLHHSHLESPSLSCKRFLSITNTIRTSLSIVDPTLILLSSLFNRFPNLKSIHLNLVDQDLNRVVTDIATSSLNIETLDFVSEFLPLESFKILGSRMKNLRVLNCSRLSTMCDADLIVIADSMPCLEDLDISYPDNFSFILRLDPDDVPGEVGVTDRGIEMLSSKLKGLRKINISGNLFLTDSSLIALSTNCIHLAEIVILDCSLVTSNGIEFVMRNSMELSSLSLQDIDFDRLDDYSICCAKSISTLEIYYTVVPDEYLLLLAKADIPLKRFTLHHCTGFTFPGISSLFNKHQSLEYLSLTGIDFLTDGKMSDLSRYLSALVMIRVDRCTNLTESTFFSLAKNCPVLQDISMAGTNVGGGGRDRATNIVKNSRLKFLNLNINQNLTDECLAKLASVCPNLEVLDVSSCRGITENGIAYFLESGSKIRKLEINHCGGIKNIGNGLELSELEVLGAARSGINDDGLMVIGSRCCGLLDLNLDGCLGVTTVGLKEILTNCERLRKINLTACLNMSLDMVDWMLFSRPSLRTIILLYSFLPFESQRKKFLHRGCLVV</sequence>
<dbReference type="Proteomes" id="UP000828048">
    <property type="component" value="Chromosome 4"/>
</dbReference>
<evidence type="ECO:0000313" key="1">
    <source>
        <dbReference type="EMBL" id="KAH7860554.1"/>
    </source>
</evidence>